<dbReference type="Gene3D" id="3.55.50.30">
    <property type="match status" value="1"/>
</dbReference>
<dbReference type="Pfam" id="PF16344">
    <property type="entry name" value="FecR_C"/>
    <property type="match status" value="1"/>
</dbReference>
<keyword evidence="5" id="KW-1185">Reference proteome</keyword>
<dbReference type="Gene3D" id="2.60.120.1440">
    <property type="match status" value="1"/>
</dbReference>
<evidence type="ECO:0000259" key="2">
    <source>
        <dbReference type="Pfam" id="PF04773"/>
    </source>
</evidence>
<feature type="domain" description="Protein FecR C-terminal" evidence="3">
    <location>
        <begin position="269"/>
        <end position="334"/>
    </location>
</feature>
<dbReference type="Proteomes" id="UP001319180">
    <property type="component" value="Unassembled WGS sequence"/>
</dbReference>
<proteinExistence type="predicted"/>
<dbReference type="AlphaFoldDB" id="A0AAP2DAE4"/>
<evidence type="ECO:0000313" key="5">
    <source>
        <dbReference type="Proteomes" id="UP001319180"/>
    </source>
</evidence>
<sequence length="343" mass="38103">MQHTTDDIDELIGKYLAGEATAEEAARIQAWEHASEANGRYMHQFRTIFDKACAVKELQTFNTDAAWNNLQQKMHSQKAAASVPEKDNVRPLHTPPHRNLYMRIAASVLILLGVGYLAYRMTNTPEAMRPVTVVAAGQTVADTLPDGSDVYLNKQTKLVYAYDKKKDTHTVKLKGEAYFSINHEDSKKFIVDAGNVFIRDIGTRFNVTAYEESNTVEVVVVEGEVEFFTKGDSGVRLQAGGKGIYNRTTKTFSIDKPEGNALAYKTRFFSFSGTLLSEAVAILNEVYEQKIVLGKNLENCRLTVSFNDEDIYEIADVIAVTLNLTVTEADNTLILEGHGCDAP</sequence>
<dbReference type="InterPro" id="IPR012373">
    <property type="entry name" value="Ferrdict_sens_TM"/>
</dbReference>
<comment type="caution">
    <text evidence="4">The sequence shown here is derived from an EMBL/GenBank/DDBJ whole genome shotgun (WGS) entry which is preliminary data.</text>
</comment>
<evidence type="ECO:0000313" key="4">
    <source>
        <dbReference type="EMBL" id="MBT1687446.1"/>
    </source>
</evidence>
<dbReference type="Pfam" id="PF04773">
    <property type="entry name" value="FecR"/>
    <property type="match status" value="1"/>
</dbReference>
<evidence type="ECO:0000259" key="3">
    <source>
        <dbReference type="Pfam" id="PF16344"/>
    </source>
</evidence>
<protein>
    <submittedName>
        <fullName evidence="4">FecR domain-containing protein</fullName>
    </submittedName>
</protein>
<keyword evidence="1" id="KW-0812">Transmembrane</keyword>
<dbReference type="PANTHER" id="PTHR30273:SF2">
    <property type="entry name" value="PROTEIN FECR"/>
    <property type="match status" value="1"/>
</dbReference>
<evidence type="ECO:0000256" key="1">
    <source>
        <dbReference type="SAM" id="Phobius"/>
    </source>
</evidence>
<dbReference type="RefSeq" id="WP_254090675.1">
    <property type="nucleotide sequence ID" value="NZ_JAHESC010000016.1"/>
</dbReference>
<name>A0AAP2DAE4_9BACT</name>
<dbReference type="EMBL" id="JAHESC010000016">
    <property type="protein sequence ID" value="MBT1687446.1"/>
    <property type="molecule type" value="Genomic_DNA"/>
</dbReference>
<gene>
    <name evidence="4" type="ORF">KK078_12825</name>
</gene>
<dbReference type="GO" id="GO:0016989">
    <property type="term" value="F:sigma factor antagonist activity"/>
    <property type="evidence" value="ECO:0007669"/>
    <property type="project" value="TreeGrafter"/>
</dbReference>
<keyword evidence="1" id="KW-0472">Membrane</keyword>
<dbReference type="PIRSF" id="PIRSF018266">
    <property type="entry name" value="FecR"/>
    <property type="match status" value="1"/>
</dbReference>
<organism evidence="4 5">
    <name type="scientific">Dawidia soli</name>
    <dbReference type="NCBI Taxonomy" id="2782352"/>
    <lineage>
        <taxon>Bacteria</taxon>
        <taxon>Pseudomonadati</taxon>
        <taxon>Bacteroidota</taxon>
        <taxon>Cytophagia</taxon>
        <taxon>Cytophagales</taxon>
        <taxon>Chryseotaleaceae</taxon>
        <taxon>Dawidia</taxon>
    </lineage>
</organism>
<reference evidence="4 5" key="1">
    <citation type="submission" date="2021-05" db="EMBL/GenBank/DDBJ databases">
        <title>A Polyphasic approach of four new species of the genus Ohtaekwangia: Ohtaekwangia histidinii sp. nov., Ohtaekwangia cretensis sp. nov., Ohtaekwangia indiensis sp. nov., Ohtaekwangia reichenbachii sp. nov. from diverse environment.</title>
        <authorList>
            <person name="Octaviana S."/>
        </authorList>
    </citation>
    <scope>NUCLEOTIDE SEQUENCE [LARGE SCALE GENOMIC DNA]</scope>
    <source>
        <strain evidence="4 5">PWU37</strain>
    </source>
</reference>
<feature type="transmembrane region" description="Helical" evidence="1">
    <location>
        <begin position="100"/>
        <end position="119"/>
    </location>
</feature>
<dbReference type="InterPro" id="IPR032508">
    <property type="entry name" value="FecR_C"/>
</dbReference>
<dbReference type="InterPro" id="IPR006860">
    <property type="entry name" value="FecR"/>
</dbReference>
<accession>A0AAP2DAE4</accession>
<feature type="domain" description="FecR protein" evidence="2">
    <location>
        <begin position="135"/>
        <end position="226"/>
    </location>
</feature>
<dbReference type="PANTHER" id="PTHR30273">
    <property type="entry name" value="PERIPLASMIC SIGNAL SENSOR AND SIGMA FACTOR ACTIVATOR FECR-RELATED"/>
    <property type="match status" value="1"/>
</dbReference>
<keyword evidence="1" id="KW-1133">Transmembrane helix</keyword>